<evidence type="ECO:0000256" key="4">
    <source>
        <dbReference type="ARBA" id="ARBA00023212"/>
    </source>
</evidence>
<comment type="subcellular location">
    <subcellularLocation>
        <location evidence="1">Cytoplasm</location>
        <location evidence="1">Cytoskeleton</location>
    </subcellularLocation>
</comment>
<dbReference type="GO" id="GO:0043161">
    <property type="term" value="P:proteasome-mediated ubiquitin-dependent protein catabolic process"/>
    <property type="evidence" value="ECO:0000318"/>
    <property type="project" value="GO_Central"/>
</dbReference>
<reference evidence="12" key="4">
    <citation type="submission" date="2025-09" db="UniProtKB">
        <authorList>
            <consortium name="Ensembl"/>
        </authorList>
    </citation>
    <scope>IDENTIFICATION</scope>
</reference>
<sequence length="416" mass="47359">MPQAPNDMELLSTMMKRITQLEKQVAFYSKEVVEKDTRIKILEDKLALFKNKESKESDEPGKVAQLEMKCLQLQQEIYEMEAFLADYGMIWVGEKSNPNSKEYLENDDDSVPVATVTDGSWAQGKTIYPPPENFKVDYDLVLRNIQELNIIAGDGQADIVKTKGGAKLQAQKTVPLILYANGIMLFNGPFRPLSDVTTQRCLCDITDGYFPSELQERYPDGVPIQVTDKRHIKFKDARKAEIFPGVGRSLLDKDNIAKNLEESSELPGLRMSVEQFLDKVPKSVIRGGKVVDIRSSLKESLTDSTRGKVTTEIVETEAVKNMQHRMEIPQQERPVSARDVTTIRVKSEDGSKIFILKLKFSDTIQDLRNYIKKQRPRHREPYDILSTFPNQKHSDLKKTMQDSGLVPNATLFLKRK</sequence>
<dbReference type="CDD" id="cd17077">
    <property type="entry name" value="UBX_UBXN11"/>
    <property type="match status" value="1"/>
</dbReference>
<dbReference type="OMA" id="DFELMSA"/>
<dbReference type="Pfam" id="PF00789">
    <property type="entry name" value="UBX"/>
    <property type="match status" value="1"/>
</dbReference>
<evidence type="ECO:0000259" key="10">
    <source>
        <dbReference type="PROSITE" id="PS50033"/>
    </source>
</evidence>
<evidence type="ECO:0000256" key="1">
    <source>
        <dbReference type="ARBA" id="ARBA00004245"/>
    </source>
</evidence>
<dbReference type="Gene3D" id="3.10.20.90">
    <property type="entry name" value="Phosphatidylinositol 3-kinase Catalytic Subunit, Chain A, domain 1"/>
    <property type="match status" value="1"/>
</dbReference>
<dbReference type="SUPFAM" id="SSF54236">
    <property type="entry name" value="Ubiquitin-like"/>
    <property type="match status" value="1"/>
</dbReference>
<reference evidence="13" key="1">
    <citation type="journal article" date="2002" name="Science">
        <title>The draft genome of Ciona intestinalis: insights into chordate and vertebrate origins.</title>
        <authorList>
            <person name="Dehal P."/>
            <person name="Satou Y."/>
            <person name="Campbell R.K."/>
            <person name="Chapman J."/>
            <person name="Degnan B."/>
            <person name="De Tomaso A."/>
            <person name="Davidson B."/>
            <person name="Di Gregorio A."/>
            <person name="Gelpke M."/>
            <person name="Goodstein D.M."/>
            <person name="Harafuji N."/>
            <person name="Hastings K.E."/>
            <person name="Ho I."/>
            <person name="Hotta K."/>
            <person name="Huang W."/>
            <person name="Kawashima T."/>
            <person name="Lemaire P."/>
            <person name="Martinez D."/>
            <person name="Meinertzhagen I.A."/>
            <person name="Necula S."/>
            <person name="Nonaka M."/>
            <person name="Putnam N."/>
            <person name="Rash S."/>
            <person name="Saiga H."/>
            <person name="Satake M."/>
            <person name="Terry A."/>
            <person name="Yamada L."/>
            <person name="Wang H.G."/>
            <person name="Awazu S."/>
            <person name="Azumi K."/>
            <person name="Boore J."/>
            <person name="Branno M."/>
            <person name="Chin-Bow S."/>
            <person name="DeSantis R."/>
            <person name="Doyle S."/>
            <person name="Francino P."/>
            <person name="Keys D.N."/>
            <person name="Haga S."/>
            <person name="Hayashi H."/>
            <person name="Hino K."/>
            <person name="Imai K.S."/>
            <person name="Inaba K."/>
            <person name="Kano S."/>
            <person name="Kobayashi K."/>
            <person name="Kobayashi M."/>
            <person name="Lee B.I."/>
            <person name="Makabe K.W."/>
            <person name="Manohar C."/>
            <person name="Matassi G."/>
            <person name="Medina M."/>
            <person name="Mochizuki Y."/>
            <person name="Mount S."/>
            <person name="Morishita T."/>
            <person name="Miura S."/>
            <person name="Nakayama A."/>
            <person name="Nishizaka S."/>
            <person name="Nomoto H."/>
            <person name="Ohta F."/>
            <person name="Oishi K."/>
            <person name="Rigoutsos I."/>
            <person name="Sano M."/>
            <person name="Sasaki A."/>
            <person name="Sasakura Y."/>
            <person name="Shoguchi E."/>
            <person name="Shin-i T."/>
            <person name="Spagnuolo A."/>
            <person name="Stainier D."/>
            <person name="Suzuki M.M."/>
            <person name="Tassy O."/>
            <person name="Takatori N."/>
            <person name="Tokuoka M."/>
            <person name="Yagi K."/>
            <person name="Yoshizaki F."/>
            <person name="Wada S."/>
            <person name="Zhang C."/>
            <person name="Hyatt P.D."/>
            <person name="Larimer F."/>
            <person name="Detter C."/>
            <person name="Doggett N."/>
            <person name="Glavina T."/>
            <person name="Hawkins T."/>
            <person name="Richardson P."/>
            <person name="Lucas S."/>
            <person name="Kohara Y."/>
            <person name="Levine M."/>
            <person name="Satoh N."/>
            <person name="Rokhsar D.S."/>
        </authorList>
    </citation>
    <scope>NUCLEOTIDE SEQUENCE [LARGE SCALE GENOMIC DNA]</scope>
</reference>
<dbReference type="EMBL" id="EAAA01001581">
    <property type="status" value="NOT_ANNOTATED_CDS"/>
    <property type="molecule type" value="Genomic_DNA"/>
</dbReference>
<dbReference type="GO" id="GO:0043130">
    <property type="term" value="F:ubiquitin binding"/>
    <property type="evidence" value="ECO:0000318"/>
    <property type="project" value="GO_Central"/>
</dbReference>
<dbReference type="Proteomes" id="UP000008144">
    <property type="component" value="Chromosome 2"/>
</dbReference>
<dbReference type="SMART" id="SM00166">
    <property type="entry name" value="UBX"/>
    <property type="match status" value="1"/>
</dbReference>
<dbReference type="PROSITE" id="PS50033">
    <property type="entry name" value="UBX"/>
    <property type="match status" value="1"/>
</dbReference>
<dbReference type="PANTHER" id="PTHR23333:SF4">
    <property type="entry name" value="UBX DOMAIN-CONTAINING PROTEIN 11"/>
    <property type="match status" value="1"/>
</dbReference>
<dbReference type="InterPro" id="IPR036241">
    <property type="entry name" value="NSFL1C_SEP_dom_sf"/>
</dbReference>
<dbReference type="SUPFAM" id="SSF102848">
    <property type="entry name" value="NSFL1 (p97 ATPase) cofactor p47, SEP domain"/>
    <property type="match status" value="1"/>
</dbReference>
<evidence type="ECO:0000313" key="12">
    <source>
        <dbReference type="Ensembl" id="ENSCINP00000013759.3"/>
    </source>
</evidence>
<comment type="subunit">
    <text evidence="6">Interacts with GNA12, GNA13, RND1, RND2 and RND3.</text>
</comment>
<keyword evidence="3" id="KW-0175">Coiled coil</keyword>
<dbReference type="AlphaFoldDB" id="F7AR48"/>
<dbReference type="FunFam" id="3.10.20.90:FF:000677">
    <property type="entry name" value="UBX domain-containing protein 11-like"/>
    <property type="match status" value="1"/>
</dbReference>
<evidence type="ECO:0000256" key="8">
    <source>
        <dbReference type="ARBA" id="ARBA00075811"/>
    </source>
</evidence>
<evidence type="ECO:0000256" key="2">
    <source>
        <dbReference type="ARBA" id="ARBA00022490"/>
    </source>
</evidence>
<reference evidence="12" key="3">
    <citation type="submission" date="2025-08" db="UniProtKB">
        <authorList>
            <consortium name="Ensembl"/>
        </authorList>
    </citation>
    <scope>IDENTIFICATION</scope>
</reference>
<name>F7AR48_CIOIN</name>
<evidence type="ECO:0000256" key="6">
    <source>
        <dbReference type="ARBA" id="ARBA00062345"/>
    </source>
</evidence>
<evidence type="ECO:0000256" key="9">
    <source>
        <dbReference type="ARBA" id="ARBA00081109"/>
    </source>
</evidence>
<dbReference type="FunFam" id="3.30.420.210:FF:000003">
    <property type="entry name" value="UBX domain protein 11"/>
    <property type="match status" value="1"/>
</dbReference>
<dbReference type="PANTHER" id="PTHR23333">
    <property type="entry name" value="UBX DOMAIN CONTAINING PROTEIN"/>
    <property type="match status" value="1"/>
</dbReference>
<dbReference type="Ensembl" id="ENSCINT00000013759.3">
    <property type="protein sequence ID" value="ENSCINP00000013759.3"/>
    <property type="gene ID" value="ENSCING00000006709.3"/>
</dbReference>
<evidence type="ECO:0000259" key="11">
    <source>
        <dbReference type="PROSITE" id="PS51399"/>
    </source>
</evidence>
<dbReference type="InterPro" id="IPR012989">
    <property type="entry name" value="SEP_domain"/>
</dbReference>
<dbReference type="GO" id="GO:0005856">
    <property type="term" value="C:cytoskeleton"/>
    <property type="evidence" value="ECO:0007669"/>
    <property type="project" value="UniProtKB-SubCell"/>
</dbReference>
<dbReference type="STRING" id="7719.ENSCINP00000013759"/>
<dbReference type="Pfam" id="PF08059">
    <property type="entry name" value="SEP"/>
    <property type="match status" value="1"/>
</dbReference>
<reference evidence="12" key="2">
    <citation type="journal article" date="2008" name="Genome Biol.">
        <title>Improved genome assembly and evidence-based global gene model set for the chordate Ciona intestinalis: new insight into intron and operon populations.</title>
        <authorList>
            <person name="Satou Y."/>
            <person name="Mineta K."/>
            <person name="Ogasawara M."/>
            <person name="Sasakura Y."/>
            <person name="Shoguchi E."/>
            <person name="Ueno K."/>
            <person name="Yamada L."/>
            <person name="Matsumoto J."/>
            <person name="Wasserscheid J."/>
            <person name="Dewar K."/>
            <person name="Wiley G.B."/>
            <person name="Macmil S.L."/>
            <person name="Roe B.A."/>
            <person name="Zeller R.W."/>
            <person name="Hastings K.E."/>
            <person name="Lemaire P."/>
            <person name="Lindquist E."/>
            <person name="Endo T."/>
            <person name="Hotta K."/>
            <person name="Inaba K."/>
        </authorList>
    </citation>
    <scope>NUCLEOTIDE SEQUENCE [LARGE SCALE GENOMIC DNA]</scope>
    <source>
        <strain evidence="12">wild type</strain>
    </source>
</reference>
<accession>F7AR48</accession>
<dbReference type="GeneTree" id="ENSGT00520000055567"/>
<evidence type="ECO:0000256" key="3">
    <source>
        <dbReference type="ARBA" id="ARBA00023054"/>
    </source>
</evidence>
<feature type="domain" description="UBX" evidence="10">
    <location>
        <begin position="336"/>
        <end position="413"/>
    </location>
</feature>
<dbReference type="PROSITE" id="PS51399">
    <property type="entry name" value="SEP"/>
    <property type="match status" value="1"/>
</dbReference>
<evidence type="ECO:0000256" key="7">
    <source>
        <dbReference type="ARBA" id="ARBA00073759"/>
    </source>
</evidence>
<proteinExistence type="predicted"/>
<organism evidence="12 13">
    <name type="scientific">Ciona intestinalis</name>
    <name type="common">Transparent sea squirt</name>
    <name type="synonym">Ascidia intestinalis</name>
    <dbReference type="NCBI Taxonomy" id="7719"/>
    <lineage>
        <taxon>Eukaryota</taxon>
        <taxon>Metazoa</taxon>
        <taxon>Chordata</taxon>
        <taxon>Tunicata</taxon>
        <taxon>Ascidiacea</taxon>
        <taxon>Phlebobranchia</taxon>
        <taxon>Cionidae</taxon>
        <taxon>Ciona</taxon>
    </lineage>
</organism>
<dbReference type="InParanoid" id="F7AR48"/>
<evidence type="ECO:0000256" key="5">
    <source>
        <dbReference type="ARBA" id="ARBA00059434"/>
    </source>
</evidence>
<keyword evidence="2" id="KW-0963">Cytoplasm</keyword>
<evidence type="ECO:0000313" key="13">
    <source>
        <dbReference type="Proteomes" id="UP000008144"/>
    </source>
</evidence>
<keyword evidence="13" id="KW-1185">Reference proteome</keyword>
<dbReference type="HOGENOM" id="CLU_044433_0_1_1"/>
<protein>
    <recommendedName>
        <fullName evidence="7">UBX domain-containing protein 11</fullName>
    </recommendedName>
    <alternativeName>
        <fullName evidence="9">Socius</fullName>
    </alternativeName>
    <alternativeName>
        <fullName evidence="8">UBX domain-containing protein 5</fullName>
    </alternativeName>
</protein>
<dbReference type="Gene3D" id="3.30.420.210">
    <property type="entry name" value="SEP domain"/>
    <property type="match status" value="1"/>
</dbReference>
<feature type="domain" description="SEP" evidence="11">
    <location>
        <begin position="171"/>
        <end position="235"/>
    </location>
</feature>
<comment type="function">
    <text evidence="5">May be involved in the reorganization of actin cytoskeleton mediated by RND1, RND2 and RND3. Promotes RHOA activation mediated by GNA12 and GNA13.</text>
</comment>
<keyword evidence="4" id="KW-0206">Cytoskeleton</keyword>
<dbReference type="InterPro" id="IPR029071">
    <property type="entry name" value="Ubiquitin-like_domsf"/>
</dbReference>
<dbReference type="InterPro" id="IPR001012">
    <property type="entry name" value="UBX_dom"/>
</dbReference>